<dbReference type="EMBL" id="LWSG01000001">
    <property type="protein sequence ID" value="OAS89375.1"/>
    <property type="molecule type" value="Genomic_DNA"/>
</dbReference>
<dbReference type="OrthoDB" id="2913353at2"/>
<evidence type="ECO:0000313" key="1">
    <source>
        <dbReference type="EMBL" id="OAS89375.1"/>
    </source>
</evidence>
<accession>A0A179T5T6</accession>
<protein>
    <submittedName>
        <fullName evidence="1">Uncharacterized protein</fullName>
    </submittedName>
</protein>
<dbReference type="STRING" id="152268.A6K24_02145"/>
<comment type="caution">
    <text evidence="1">The sequence shown here is derived from an EMBL/GenBank/DDBJ whole genome shotgun (WGS) entry which is preliminary data.</text>
</comment>
<dbReference type="Proteomes" id="UP000078534">
    <property type="component" value="Unassembled WGS sequence"/>
</dbReference>
<proteinExistence type="predicted"/>
<organism evidence="1 2">
    <name type="scientific">Metabacillus litoralis</name>
    <dbReference type="NCBI Taxonomy" id="152268"/>
    <lineage>
        <taxon>Bacteria</taxon>
        <taxon>Bacillati</taxon>
        <taxon>Bacillota</taxon>
        <taxon>Bacilli</taxon>
        <taxon>Bacillales</taxon>
        <taxon>Bacillaceae</taxon>
        <taxon>Metabacillus</taxon>
    </lineage>
</organism>
<sequence length="59" mass="6756">MKQFVFLIDTGNETREHKIAASGMTDAVNRIKDIKNHLKKDSNSTLKIKFKGVIYENAF</sequence>
<evidence type="ECO:0000313" key="2">
    <source>
        <dbReference type="Proteomes" id="UP000078534"/>
    </source>
</evidence>
<reference evidence="2" key="1">
    <citation type="submission" date="2016-04" db="EMBL/GenBank/DDBJ databases">
        <authorList>
            <person name="Lyu Z."/>
            <person name="Lyu W."/>
        </authorList>
    </citation>
    <scope>NUCLEOTIDE SEQUENCE [LARGE SCALE GENOMIC DNA]</scope>
    <source>
        <strain evidence="2">C44</strain>
    </source>
</reference>
<keyword evidence="2" id="KW-1185">Reference proteome</keyword>
<name>A0A179T5T6_9BACI</name>
<gene>
    <name evidence="1" type="ORF">A6K24_02145</name>
</gene>
<dbReference type="RefSeq" id="WP_066325107.1">
    <property type="nucleotide sequence ID" value="NZ_LWSG01000001.1"/>
</dbReference>
<dbReference type="AlphaFoldDB" id="A0A179T5T6"/>